<feature type="domain" description="C2H2-type" evidence="15">
    <location>
        <begin position="2246"/>
        <end position="2273"/>
    </location>
</feature>
<evidence type="ECO:0000313" key="17">
    <source>
        <dbReference type="Proteomes" id="UP000719412"/>
    </source>
</evidence>
<dbReference type="PROSITE" id="PS50157">
    <property type="entry name" value="ZINC_FINGER_C2H2_2"/>
    <property type="match status" value="18"/>
</dbReference>
<dbReference type="SUPFAM" id="SSF57667">
    <property type="entry name" value="beta-beta-alpha zinc fingers"/>
    <property type="match status" value="9"/>
</dbReference>
<dbReference type="Pfam" id="PF23383">
    <property type="entry name" value="Beta-prop_IFT140_1st"/>
    <property type="match status" value="1"/>
</dbReference>
<evidence type="ECO:0000313" key="16">
    <source>
        <dbReference type="EMBL" id="KAH0813365.1"/>
    </source>
</evidence>
<keyword evidence="4" id="KW-0479">Metal-binding</keyword>
<dbReference type="EMBL" id="JABDTM020025359">
    <property type="protein sequence ID" value="KAH0813365.1"/>
    <property type="molecule type" value="Genomic_DNA"/>
</dbReference>
<dbReference type="Proteomes" id="UP000719412">
    <property type="component" value="Unassembled WGS sequence"/>
</dbReference>
<proteinExistence type="predicted"/>
<dbReference type="PROSITE" id="PS50082">
    <property type="entry name" value="WD_REPEATS_2"/>
    <property type="match status" value="1"/>
</dbReference>
<organism evidence="16 17">
    <name type="scientific">Tenebrio molitor</name>
    <name type="common">Yellow mealworm beetle</name>
    <dbReference type="NCBI Taxonomy" id="7067"/>
    <lineage>
        <taxon>Eukaryota</taxon>
        <taxon>Metazoa</taxon>
        <taxon>Ecdysozoa</taxon>
        <taxon>Arthropoda</taxon>
        <taxon>Hexapoda</taxon>
        <taxon>Insecta</taxon>
        <taxon>Pterygota</taxon>
        <taxon>Neoptera</taxon>
        <taxon>Endopterygota</taxon>
        <taxon>Coleoptera</taxon>
        <taxon>Polyphaga</taxon>
        <taxon>Cucujiformia</taxon>
        <taxon>Tenebrionidae</taxon>
        <taxon>Tenebrio</taxon>
    </lineage>
</organism>
<dbReference type="GO" id="GO:0008270">
    <property type="term" value="F:zinc ion binding"/>
    <property type="evidence" value="ECO:0007669"/>
    <property type="project" value="UniProtKB-KW"/>
</dbReference>
<gene>
    <name evidence="16" type="ORF">GEV33_009427</name>
</gene>
<dbReference type="SMART" id="SM00355">
    <property type="entry name" value="ZnF_C2H2"/>
    <property type="match status" value="18"/>
</dbReference>
<dbReference type="FunFam" id="3.30.160.60:FF:000253">
    <property type="entry name" value="Crooked legs, isoform H"/>
    <property type="match status" value="10"/>
</dbReference>
<evidence type="ECO:0000256" key="4">
    <source>
        <dbReference type="ARBA" id="ARBA00022723"/>
    </source>
</evidence>
<evidence type="ECO:0000256" key="3">
    <source>
        <dbReference type="ARBA" id="ARBA00022574"/>
    </source>
</evidence>
<keyword evidence="17" id="KW-1185">Reference proteome</keyword>
<dbReference type="SUPFAM" id="SSF50978">
    <property type="entry name" value="WD40 repeat-like"/>
    <property type="match status" value="2"/>
</dbReference>
<feature type="domain" description="C2H2-type" evidence="15">
    <location>
        <begin position="2218"/>
        <end position="2245"/>
    </location>
</feature>
<dbReference type="Pfam" id="PF00096">
    <property type="entry name" value="zf-C2H2"/>
    <property type="match status" value="16"/>
</dbReference>
<sequence>MTLYIENAVNFPEAGSISLNGVWHPNAALLAVASFSQEKGGFVTIFDELGEPLCDINYPVHRSFQVTALAWHPERTILATGWENGEFKVWNGSEKDFVLVGGPHKAPITLLEFSEKGGRLVSCDSSGSLVGWKVVDNQGQTVIVFHLDLKESITHLTFRMTIKPHPDFDVEGLAKAAVNGDERALDIFSNWRPKTTARKFRVQEGSDNVSFYVGTQVGSIYYVNSAGSCVEVLNTEGIPLSYIVHHPAKDSLVVMMEGLTVGHFSIDSQGHLNELTKVKLSGRVQTRGVGNQGLVWCSNTNLAILTGDLVVRIWDIETNDNYVLPTTLKFYTNEDKNRTVNEVFTCLAFCKLNQTLCAGTNIGRIYFWTRNNTKVQVESAEDAWELNNVNTVSGTVKQLIWGSVQLRLPLLSVNCVTSVYIMKEQTICTCCSEEIWCTQKTANQILVESAKSNYVLHLASQVTDMSINENYAVFTNGRLISVYEVQWEQADTDKFELNSTISKQSESGADFAIKLLATFNCDNEKVLVHKKVIVVLSPKCVLIRNLNGSAVATLATASHEGEPIGIDVTGNYLTVFTMEGFLKIYELGDSDPKLIVPGRNLYDMCPDFGEIIQAKSNCSGNKVALTLAAANLIPDGRLYVWDVESDALMSYDFHKYGNLADLESNPDEYSIDERSQNEEFRNGNKSETDEAKAVFDEICSNRIPLHLHWDNSDSRLLVCDAKRVKLPPEKKSVGGVFGRTRSDTKTLLKDEDHVVITMFVSTEHGIKMHDIKAVDVESRLLAVATPYIILLEKLVIIREVMSDFSGLENCSKATRDAVLNFSYNLSLGNMDEAFKSIKLVQNPGVWASLAKMCVKTRRLDVAGVCLGHMGNARGAMALRIALTDQTLPFEAKLAVLAVHLGMLDEAEQLYVQCERYDLLNKLLRSRNKLDAAHATAESQDRIHLKNTEHAWAKALEQSGDFKEAAVRYERANTHKFDVPRMLLDQPLQLESYMGKTKDPDLLKWWGQYVESQGEMQAALKIYNNAGDIYSQVRVLCFLGEESRAAELARSGRDKAAFYHMARFYETTGNFEEAVNFFTKANAYSNAVRLCKENHMSEELWNIGSVACNREKLECARYFEEVGALDKAVILYHRAGMLHKALDLAFKAQQFDILQQIATDLDADSDPALVEKCADYFVTNEQFDKAVDLLAIAKKFKEAISVCLTHNVQLTEDLAEKLTPEKDQVEEADRINVLQTLAESLMLQGNYHLATKKFTQAGDKIRAMKALLKSGDTDKIIFFAGVSRQREIYIMAANYLQSLDWQNNPEILRNIITFYSKGKALDLLANFYVACAQVEIDEFKNYEKAYGALTEASRCLAKIGSPRDSVQHQRATEIVLQRLTMVKRFVDIRRLFERGDPQAGLAQCRQLLMTGGKELEASVRRGDICALMIQEYIKNENYSEAKQLFSELKQSLIASGNTPITYYLSKETIEALAQGLGVPVTSLIPVKIKLDNEEDDEFGTSQRPPPTTSIPTDLRVNTTALNAVALSSVAKYWVLTNLLPGPIPQVSVYGLPGSGRTDNQGKISQQEAMLGQHAAAGLLPADPLLLQQHSQIPVSISTSQGVTNLSIPTGNMHLENNHQNHNSLSNHQQNDPLNQNQMNRDMSHQQQNHNNQQNMVQVQVQDNLVSVIEDSKEQKDIIAAQLAHAQIQLNDNQHLNQQALTVQQLQHLQVQQVLDNVVRMENSVENGQAQSNADQNQLSDNIQIVKDEKNLQNCKLLSGTQFGLQDHKGGNLMDVRTADGSIVKISTNLQEQDLAKTLGVEMVQNMYKVNVDDLNQLLAYHEVFGKLQGEIATTGQNIVQNTNTNVNIQQNTNNIAIVAKDEQEPSTSSLPNDNTAAVITGNHVCDLCGKMFQFRYQLIVHRRYHTERKPFTCQVCGKAFTNSQELTRHGKCHLGGSMFTCAVCFHVFANAASLERHMKRHSTDKPYNCNICGKSFARKEHLDNHTRCHTGETPYRCQYCAKTFTRKEHMVNHVRKHTGETPHRCEICKKSFTRKEHFMNHVMWHTGETPHHCTICGKKYTRKEHLANHMRSHTNDTPFRCEICGKSFTRKEHFTNHIMWHTGETPHRCDFCSKTFTRKEHLLNHVRQHTGESPHRCGFCSKSFTRKEHLINHVRQHTGETPFRCNYCPKAFTRKDHLVNHVRQHTGESPHKCTFCTKSFTRKEHLNNHVRQHTGESPHRCHFCSKSFTRKEHLTNHVRIHTGESPHRCEFCQKTFTRKEHLTNHLRQHTGETQHCCNVCSKPFTRKEHLINHMRSHTGERPFACTECGKSFPLKGNLLFHQRSHNKGATADRPFRCDLCEKDFMCKGHLVSHRRSHSGERPHACPDCGKTFVEKGNMLRHLRKHTVENGQAAADQQNITTNQVQAAPTNNQPQTSGANLQIPQVSQTQQTAPSNIVTQSPHLPMHPPSNHPVVVPTANVGCATTEKTEIPIDNRIFAFDTGMHACAVRSISVDRTPETGGGGGIRSVGGGNLLNDEHDPNNAVRSNLPINPSTYRLFEPNNGIKQSSKVIHGSQEAEPATGAQHQLLKYLQFKQNFSHVLKAEDEFVATIVMDRAADSLDLKGGSQGITDMGAQAYIILDAIISLPVVDCCRGSLSEVYKNFVGSKSGLSDDQSIVLGTINES</sequence>
<feature type="domain" description="C2H2-type" evidence="15">
    <location>
        <begin position="1938"/>
        <end position="1965"/>
    </location>
</feature>
<feature type="domain" description="C2H2-type" evidence="15">
    <location>
        <begin position="1994"/>
        <end position="2021"/>
    </location>
</feature>
<dbReference type="InterPro" id="IPR056155">
    <property type="entry name" value="Beta-prop_IFT140_2nd"/>
</dbReference>
<dbReference type="GO" id="GO:0005930">
    <property type="term" value="C:axoneme"/>
    <property type="evidence" value="ECO:0007669"/>
    <property type="project" value="TreeGrafter"/>
</dbReference>
<evidence type="ECO:0000256" key="11">
    <source>
        <dbReference type="ARBA" id="ARBA00023273"/>
    </source>
</evidence>
<dbReference type="InterPro" id="IPR015943">
    <property type="entry name" value="WD40/YVTN_repeat-like_dom_sf"/>
</dbReference>
<evidence type="ECO:0000256" key="10">
    <source>
        <dbReference type="ARBA" id="ARBA00023242"/>
    </source>
</evidence>
<dbReference type="GO" id="GO:0036064">
    <property type="term" value="C:ciliary basal body"/>
    <property type="evidence" value="ECO:0007669"/>
    <property type="project" value="TreeGrafter"/>
</dbReference>
<dbReference type="PANTHER" id="PTHR15722:SF7">
    <property type="entry name" value="INTRAFLAGELLAR TRANSPORT PROTEIN 140 HOMOLOG"/>
    <property type="match status" value="1"/>
</dbReference>
<keyword evidence="8" id="KW-0862">Zinc</keyword>
<dbReference type="SMART" id="SM00320">
    <property type="entry name" value="WD40"/>
    <property type="match status" value="4"/>
</dbReference>
<feature type="domain" description="C2H2-type" evidence="15">
    <location>
        <begin position="2190"/>
        <end position="2217"/>
    </location>
</feature>
<dbReference type="Gene3D" id="2.130.10.10">
    <property type="entry name" value="YVTN repeat-like/Quinoprotein amine dehydrogenase"/>
    <property type="match status" value="2"/>
</dbReference>
<dbReference type="FunFam" id="3.30.160.60:FF:001759">
    <property type="entry name" value="Crooked legs, isoform F"/>
    <property type="match status" value="1"/>
</dbReference>
<dbReference type="GO" id="GO:0035721">
    <property type="term" value="P:intraciliary retrograde transport"/>
    <property type="evidence" value="ECO:0007669"/>
    <property type="project" value="TreeGrafter"/>
</dbReference>
<feature type="compositionally biased region" description="Low complexity" evidence="14">
    <location>
        <begin position="1616"/>
        <end position="1629"/>
    </location>
</feature>
<dbReference type="GO" id="GO:0005634">
    <property type="term" value="C:nucleus"/>
    <property type="evidence" value="ECO:0007669"/>
    <property type="project" value="UniProtKB-SubCell"/>
</dbReference>
<feature type="repeat" description="WD" evidence="13">
    <location>
        <begin position="66"/>
        <end position="91"/>
    </location>
</feature>
<keyword evidence="3 13" id="KW-0853">WD repeat</keyword>
<dbReference type="InterPro" id="IPR013087">
    <property type="entry name" value="Znf_C2H2_type"/>
</dbReference>
<comment type="subcellular location">
    <subcellularLocation>
        <location evidence="2">Cell projection</location>
        <location evidence="2">Cilium</location>
    </subcellularLocation>
    <subcellularLocation>
        <location evidence="1">Nucleus</location>
    </subcellularLocation>
</comment>
<dbReference type="FunFam" id="2.130.10.10:FF:000839">
    <property type="entry name" value="Uncharacterized protein, isoform A"/>
    <property type="match status" value="1"/>
</dbReference>
<dbReference type="InterPro" id="IPR001680">
    <property type="entry name" value="WD40_rpt"/>
</dbReference>
<dbReference type="InterPro" id="IPR056156">
    <property type="entry name" value="TPR_IF140_C"/>
</dbReference>
<feature type="domain" description="C2H2-type" evidence="15">
    <location>
        <begin position="1910"/>
        <end position="1937"/>
    </location>
</feature>
<feature type="domain" description="C2H2-type" evidence="15">
    <location>
        <begin position="2162"/>
        <end position="2189"/>
    </location>
</feature>
<evidence type="ECO:0000256" key="6">
    <source>
        <dbReference type="ARBA" id="ARBA00022771"/>
    </source>
</evidence>
<keyword evidence="6 12" id="KW-0863">Zinc-finger</keyword>
<feature type="domain" description="C2H2-type" evidence="15">
    <location>
        <begin position="2022"/>
        <end position="2049"/>
    </location>
</feature>
<dbReference type="FunFam" id="3.30.160.60:FF:000110">
    <property type="entry name" value="Zinc finger protein-like"/>
    <property type="match status" value="1"/>
</dbReference>
<dbReference type="Pfam" id="PF24762">
    <property type="entry name" value="TPR_IF140-IFT172"/>
    <property type="match status" value="1"/>
</dbReference>
<dbReference type="FunFam" id="3.30.160.60:FF:000065">
    <property type="entry name" value="B-cell CLL/lymphoma 6, member B"/>
    <property type="match status" value="1"/>
</dbReference>
<dbReference type="FunFam" id="3.30.160.60:FF:000100">
    <property type="entry name" value="Zinc finger 45-like"/>
    <property type="match status" value="1"/>
</dbReference>
<keyword evidence="11" id="KW-0966">Cell projection</keyword>
<dbReference type="InterPro" id="IPR036236">
    <property type="entry name" value="Znf_C2H2_sf"/>
</dbReference>
<comment type="caution">
    <text evidence="16">The sequence shown here is derived from an EMBL/GenBank/DDBJ whole genome shotgun (WGS) entry which is preliminary data.</text>
</comment>
<dbReference type="InterPro" id="IPR056154">
    <property type="entry name" value="Beta-prop_IFT140_1st"/>
</dbReference>
<dbReference type="FunFam" id="3.30.160.60:FF:002048">
    <property type="entry name" value="Crooked legs, isoform F"/>
    <property type="match status" value="1"/>
</dbReference>
<evidence type="ECO:0000256" key="9">
    <source>
        <dbReference type="ARBA" id="ARBA00023069"/>
    </source>
</evidence>
<dbReference type="InterPro" id="IPR011990">
    <property type="entry name" value="TPR-like_helical_dom_sf"/>
</dbReference>
<feature type="domain" description="C2H2-type" evidence="15">
    <location>
        <begin position="2134"/>
        <end position="2161"/>
    </location>
</feature>
<feature type="domain" description="C2H2-type" evidence="15">
    <location>
        <begin position="2274"/>
        <end position="2301"/>
    </location>
</feature>
<dbReference type="FunFam" id="3.30.160.60:FF:000759">
    <property type="entry name" value="zinc finger protein 16"/>
    <property type="match status" value="1"/>
</dbReference>
<feature type="compositionally biased region" description="Polar residues" evidence="14">
    <location>
        <begin position="1630"/>
        <end position="1639"/>
    </location>
</feature>
<evidence type="ECO:0000256" key="12">
    <source>
        <dbReference type="PROSITE-ProRule" id="PRU00042"/>
    </source>
</evidence>
<dbReference type="Pfam" id="PF23385">
    <property type="entry name" value="Beta-prop_IFT140_2nd"/>
    <property type="match status" value="1"/>
</dbReference>
<feature type="domain" description="C2H2-type" evidence="15">
    <location>
        <begin position="2050"/>
        <end position="2077"/>
    </location>
</feature>
<dbReference type="FunFam" id="1.25.40.470:FF:000015">
    <property type="entry name" value="Intraflagellar transport particle protein 140"/>
    <property type="match status" value="1"/>
</dbReference>
<feature type="domain" description="C2H2-type" evidence="15">
    <location>
        <begin position="1882"/>
        <end position="1909"/>
    </location>
</feature>
<evidence type="ECO:0000256" key="13">
    <source>
        <dbReference type="PROSITE-ProRule" id="PRU00221"/>
    </source>
</evidence>
<keyword evidence="10" id="KW-0539">Nucleus</keyword>
<evidence type="ECO:0000256" key="2">
    <source>
        <dbReference type="ARBA" id="ARBA00004138"/>
    </source>
</evidence>
<keyword evidence="5" id="KW-0677">Repeat</keyword>
<accession>A0A8J6L9N1</accession>
<dbReference type="Gene3D" id="1.25.40.470">
    <property type="match status" value="2"/>
</dbReference>
<dbReference type="PROSITE" id="PS00028">
    <property type="entry name" value="ZINC_FINGER_C2H2_1"/>
    <property type="match status" value="18"/>
</dbReference>
<feature type="domain" description="C2H2-type" evidence="15">
    <location>
        <begin position="2334"/>
        <end position="2361"/>
    </location>
</feature>
<feature type="domain" description="C2H2-type" evidence="15">
    <location>
        <begin position="2106"/>
        <end position="2133"/>
    </location>
</feature>
<dbReference type="GO" id="GO:0030991">
    <property type="term" value="C:intraciliary transport particle A"/>
    <property type="evidence" value="ECO:0007669"/>
    <property type="project" value="TreeGrafter"/>
</dbReference>
<dbReference type="PANTHER" id="PTHR15722">
    <property type="entry name" value="IFT140/172-RELATED"/>
    <property type="match status" value="1"/>
</dbReference>
<feature type="domain" description="C2H2-type" evidence="15">
    <location>
        <begin position="2078"/>
        <end position="2105"/>
    </location>
</feature>
<reference evidence="16" key="1">
    <citation type="journal article" date="2020" name="J Insects Food Feed">
        <title>The yellow mealworm (Tenebrio molitor) genome: a resource for the emerging insects as food and feed industry.</title>
        <authorList>
            <person name="Eriksson T."/>
            <person name="Andere A."/>
            <person name="Kelstrup H."/>
            <person name="Emery V."/>
            <person name="Picard C."/>
        </authorList>
    </citation>
    <scope>NUCLEOTIDE SEQUENCE</scope>
    <source>
        <strain evidence="16">Stoneville</strain>
        <tissue evidence="16">Whole head</tissue>
    </source>
</reference>
<feature type="domain" description="C2H2-type" evidence="15">
    <location>
        <begin position="1966"/>
        <end position="1993"/>
    </location>
</feature>
<evidence type="ECO:0000256" key="8">
    <source>
        <dbReference type="ARBA" id="ARBA00022833"/>
    </source>
</evidence>
<reference evidence="16" key="2">
    <citation type="submission" date="2021-08" db="EMBL/GenBank/DDBJ databases">
        <authorList>
            <person name="Eriksson T."/>
        </authorList>
    </citation>
    <scope>NUCLEOTIDE SEQUENCE</scope>
    <source>
        <strain evidence="16">Stoneville</strain>
        <tissue evidence="16">Whole head</tissue>
    </source>
</reference>
<feature type="domain" description="C2H2-type" evidence="15">
    <location>
        <begin position="2362"/>
        <end position="2389"/>
    </location>
</feature>
<dbReference type="InterPro" id="IPR036322">
    <property type="entry name" value="WD40_repeat_dom_sf"/>
</dbReference>
<keyword evidence="7" id="KW-0802">TPR repeat</keyword>
<name>A0A8J6L9N1_TENMO</name>
<feature type="region of interest" description="Disordered" evidence="14">
    <location>
        <begin position="1613"/>
        <end position="1647"/>
    </location>
</feature>
<evidence type="ECO:0000256" key="1">
    <source>
        <dbReference type="ARBA" id="ARBA00004123"/>
    </source>
</evidence>
<evidence type="ECO:0000259" key="15">
    <source>
        <dbReference type="PROSITE" id="PS50157"/>
    </source>
</evidence>
<dbReference type="Pfam" id="PF24760">
    <property type="entry name" value="TPR_IF140_C"/>
    <property type="match status" value="1"/>
</dbReference>
<dbReference type="SUPFAM" id="SSF48452">
    <property type="entry name" value="TPR-like"/>
    <property type="match status" value="2"/>
</dbReference>
<evidence type="ECO:0000256" key="14">
    <source>
        <dbReference type="SAM" id="MobiDB-lite"/>
    </source>
</evidence>
<feature type="domain" description="C2H2-type" evidence="15">
    <location>
        <begin position="2302"/>
        <end position="2329"/>
    </location>
</feature>
<protein>
    <recommendedName>
        <fullName evidence="15">C2H2-type domain-containing protein</fullName>
    </recommendedName>
</protein>
<dbReference type="FunFam" id="3.30.160.60:FF:001498">
    <property type="entry name" value="Zinc finger protein 404"/>
    <property type="match status" value="1"/>
</dbReference>
<dbReference type="InterPro" id="IPR056168">
    <property type="entry name" value="TPR_IF140/IFT172/WDR19"/>
</dbReference>
<keyword evidence="9" id="KW-0969">Cilium</keyword>
<evidence type="ECO:0000256" key="5">
    <source>
        <dbReference type="ARBA" id="ARBA00022737"/>
    </source>
</evidence>
<dbReference type="FunFam" id="1.25.40.470:FF:000018">
    <property type="entry name" value="Reduced mechanoreceptor potential A"/>
    <property type="match status" value="1"/>
</dbReference>
<dbReference type="Gene3D" id="3.30.160.60">
    <property type="entry name" value="Classic Zinc Finger"/>
    <property type="match status" value="18"/>
</dbReference>
<evidence type="ECO:0000256" key="7">
    <source>
        <dbReference type="ARBA" id="ARBA00022803"/>
    </source>
</evidence>